<proteinExistence type="predicted"/>
<keyword evidence="2" id="KW-1185">Reference proteome</keyword>
<gene>
    <name evidence="1" type="ORF">ACFO5U_03005</name>
</gene>
<dbReference type="Pfam" id="PF06304">
    <property type="entry name" value="DUF1048"/>
    <property type="match status" value="1"/>
</dbReference>
<dbReference type="EMBL" id="JBHSGL010000004">
    <property type="protein sequence ID" value="MFC4711803.1"/>
    <property type="molecule type" value="Genomic_DNA"/>
</dbReference>
<dbReference type="Gene3D" id="1.10.1900.10">
    <property type="entry name" value="c-terminal domain of poly(a) binding protein"/>
    <property type="match status" value="1"/>
</dbReference>
<comment type="caution">
    <text evidence="1">The sequence shown here is derived from an EMBL/GenBank/DDBJ whole genome shotgun (WGS) entry which is preliminary data.</text>
</comment>
<sequence>MSFIEKVIGSFEDKREWKALEKRAKALPGEYRDAYSAIQKYIWSSGGPTDWKETSRLFNGILELFEEGAADGKKVTELTGANVADFCDELMKDMDTWQDKQRAKLNNKINRD</sequence>
<evidence type="ECO:0000313" key="2">
    <source>
        <dbReference type="Proteomes" id="UP001595932"/>
    </source>
</evidence>
<dbReference type="Proteomes" id="UP001595932">
    <property type="component" value="Unassembled WGS sequence"/>
</dbReference>
<protein>
    <submittedName>
        <fullName evidence="1">DUF1048 domain-containing protein</fullName>
    </submittedName>
</protein>
<dbReference type="InterPro" id="IPR008316">
    <property type="entry name" value="UCP029876"/>
</dbReference>
<evidence type="ECO:0000313" key="1">
    <source>
        <dbReference type="EMBL" id="MFC4711803.1"/>
    </source>
</evidence>
<reference evidence="2" key="1">
    <citation type="journal article" date="2019" name="Int. J. Syst. Evol. Microbiol.">
        <title>The Global Catalogue of Microorganisms (GCM) 10K type strain sequencing project: providing services to taxonomists for standard genome sequencing and annotation.</title>
        <authorList>
            <consortium name="The Broad Institute Genomics Platform"/>
            <consortium name="The Broad Institute Genome Sequencing Center for Infectious Disease"/>
            <person name="Wu L."/>
            <person name="Ma J."/>
        </authorList>
    </citation>
    <scope>NUCLEOTIDE SEQUENCE [LARGE SCALE GENOMIC DNA]</scope>
    <source>
        <strain evidence="2">CGMCC 1.12151</strain>
    </source>
</reference>
<organism evidence="1 2">
    <name type="scientific">Planococcus dechangensis</name>
    <dbReference type="NCBI Taxonomy" id="1176255"/>
    <lineage>
        <taxon>Bacteria</taxon>
        <taxon>Bacillati</taxon>
        <taxon>Bacillota</taxon>
        <taxon>Bacilli</taxon>
        <taxon>Bacillales</taxon>
        <taxon>Caryophanaceae</taxon>
        <taxon>Planococcus</taxon>
    </lineage>
</organism>
<accession>A0ABV9M9D8</accession>
<name>A0ABV9M9D8_9BACL</name>
<dbReference type="PIRSF" id="PIRSF029876">
    <property type="entry name" value="UCP029876"/>
    <property type="match status" value="1"/>
</dbReference>
<dbReference type="RefSeq" id="WP_377276592.1">
    <property type="nucleotide sequence ID" value="NZ_JBHSGL010000004.1"/>
</dbReference>
<dbReference type="SUPFAM" id="SSF158560">
    <property type="entry name" value="BH3980-like"/>
    <property type="match status" value="1"/>
</dbReference>